<sequence length="249" mass="27404">MNQSTPHQLINYAMDFHMPSCIKNMVHRTQMCFALQDFTTGCQQLEANRIERKRDGGGGGDKDGGGALQDQGHVAGPTRKLDNLGGSCQPGLGSEECCTLCNTNLQQILLGCRIVRKLAEVLERRQQGSNGLPPAGNHSFVMKVAWSTKAKSVLLIELTIPAEESIEAAFEQKKAKYSELAAECQMAGWKTTIYPVEVGCRGYVGLSTTRLLRDAGVPGGNLKKATKELAEEAAKGSFWLWLRRKDRYW</sequence>
<name>A0A4U5UMY3_COLLU</name>
<accession>A0A4U5UMY3</accession>
<dbReference type="Proteomes" id="UP000298787">
    <property type="component" value="Chromosome 9"/>
</dbReference>
<dbReference type="AlphaFoldDB" id="A0A4U5UMY3"/>
<organism evidence="2 3">
    <name type="scientific">Collichthys lucidus</name>
    <name type="common">Big head croaker</name>
    <name type="synonym">Sciaena lucida</name>
    <dbReference type="NCBI Taxonomy" id="240159"/>
    <lineage>
        <taxon>Eukaryota</taxon>
        <taxon>Metazoa</taxon>
        <taxon>Chordata</taxon>
        <taxon>Craniata</taxon>
        <taxon>Vertebrata</taxon>
        <taxon>Euteleostomi</taxon>
        <taxon>Actinopterygii</taxon>
        <taxon>Neopterygii</taxon>
        <taxon>Teleostei</taxon>
        <taxon>Neoteleostei</taxon>
        <taxon>Acanthomorphata</taxon>
        <taxon>Eupercaria</taxon>
        <taxon>Sciaenidae</taxon>
        <taxon>Collichthys</taxon>
    </lineage>
</organism>
<feature type="compositionally biased region" description="Basic and acidic residues" evidence="1">
    <location>
        <begin position="51"/>
        <end position="64"/>
    </location>
</feature>
<protein>
    <submittedName>
        <fullName evidence="2">Uncharacterized protein</fullName>
    </submittedName>
</protein>
<feature type="region of interest" description="Disordered" evidence="1">
    <location>
        <begin position="51"/>
        <end position="76"/>
    </location>
</feature>
<evidence type="ECO:0000313" key="2">
    <source>
        <dbReference type="EMBL" id="TKS75818.1"/>
    </source>
</evidence>
<dbReference type="STRING" id="240159.A0A4U5UMY3"/>
<evidence type="ECO:0000256" key="1">
    <source>
        <dbReference type="SAM" id="MobiDB-lite"/>
    </source>
</evidence>
<reference evidence="2 3" key="1">
    <citation type="submission" date="2019-01" db="EMBL/GenBank/DDBJ databases">
        <title>Genome Assembly of Collichthys lucidus.</title>
        <authorList>
            <person name="Cai M."/>
            <person name="Xiao S."/>
        </authorList>
    </citation>
    <scope>NUCLEOTIDE SEQUENCE [LARGE SCALE GENOMIC DNA]</scope>
    <source>
        <strain evidence="2">JT15FE1705JMU</strain>
        <tissue evidence="2">Muscle</tissue>
    </source>
</reference>
<dbReference type="EMBL" id="CM014086">
    <property type="protein sequence ID" value="TKS75818.1"/>
    <property type="molecule type" value="Genomic_DNA"/>
</dbReference>
<evidence type="ECO:0000313" key="3">
    <source>
        <dbReference type="Proteomes" id="UP000298787"/>
    </source>
</evidence>
<proteinExistence type="predicted"/>
<gene>
    <name evidence="2" type="ORF">D9C73_010021</name>
</gene>
<keyword evidence="3" id="KW-1185">Reference proteome</keyword>